<evidence type="ECO:0000313" key="2">
    <source>
        <dbReference type="Proteomes" id="UP000807025"/>
    </source>
</evidence>
<dbReference type="AlphaFoldDB" id="A0A9P5ZV26"/>
<dbReference type="EMBL" id="MU154568">
    <property type="protein sequence ID" value="KAF9494823.1"/>
    <property type="molecule type" value="Genomic_DNA"/>
</dbReference>
<proteinExistence type="predicted"/>
<organism evidence="1 2">
    <name type="scientific">Pleurotus eryngii</name>
    <name type="common">Boletus of the steppes</name>
    <dbReference type="NCBI Taxonomy" id="5323"/>
    <lineage>
        <taxon>Eukaryota</taxon>
        <taxon>Fungi</taxon>
        <taxon>Dikarya</taxon>
        <taxon>Basidiomycota</taxon>
        <taxon>Agaricomycotina</taxon>
        <taxon>Agaricomycetes</taxon>
        <taxon>Agaricomycetidae</taxon>
        <taxon>Agaricales</taxon>
        <taxon>Pleurotineae</taxon>
        <taxon>Pleurotaceae</taxon>
        <taxon>Pleurotus</taxon>
    </lineage>
</organism>
<reference evidence="1" key="1">
    <citation type="submission" date="2020-11" db="EMBL/GenBank/DDBJ databases">
        <authorList>
            <consortium name="DOE Joint Genome Institute"/>
            <person name="Ahrendt S."/>
            <person name="Riley R."/>
            <person name="Andreopoulos W."/>
            <person name="Labutti K."/>
            <person name="Pangilinan J."/>
            <person name="Ruiz-Duenas F.J."/>
            <person name="Barrasa J.M."/>
            <person name="Sanchez-Garcia M."/>
            <person name="Camarero S."/>
            <person name="Miyauchi S."/>
            <person name="Serrano A."/>
            <person name="Linde D."/>
            <person name="Babiker R."/>
            <person name="Drula E."/>
            <person name="Ayuso-Fernandez I."/>
            <person name="Pacheco R."/>
            <person name="Padilla G."/>
            <person name="Ferreira P."/>
            <person name="Barriuso J."/>
            <person name="Kellner H."/>
            <person name="Castanera R."/>
            <person name="Alfaro M."/>
            <person name="Ramirez L."/>
            <person name="Pisabarro A.G."/>
            <person name="Kuo A."/>
            <person name="Tritt A."/>
            <person name="Lipzen A."/>
            <person name="He G."/>
            <person name="Yan M."/>
            <person name="Ng V."/>
            <person name="Cullen D."/>
            <person name="Martin F."/>
            <person name="Rosso M.-N."/>
            <person name="Henrissat B."/>
            <person name="Hibbett D."/>
            <person name="Martinez A.T."/>
            <person name="Grigoriev I.V."/>
        </authorList>
    </citation>
    <scope>NUCLEOTIDE SEQUENCE</scope>
    <source>
        <strain evidence="1">ATCC 90797</strain>
    </source>
</reference>
<dbReference type="Proteomes" id="UP000807025">
    <property type="component" value="Unassembled WGS sequence"/>
</dbReference>
<protein>
    <submittedName>
        <fullName evidence="1">Uncharacterized protein</fullName>
    </submittedName>
</protein>
<name>A0A9P5ZV26_PLEER</name>
<sequence>MSHPVTNVKHVSGPVTKEAPTVADTGKFSVLPGLSGHELHLSSLKKDTPWQETVPPSLVLIVQEWL</sequence>
<comment type="caution">
    <text evidence="1">The sequence shown here is derived from an EMBL/GenBank/DDBJ whole genome shotgun (WGS) entry which is preliminary data.</text>
</comment>
<gene>
    <name evidence="1" type="ORF">BDN71DRAFT_1448410</name>
</gene>
<accession>A0A9P5ZV26</accession>
<evidence type="ECO:0000313" key="1">
    <source>
        <dbReference type="EMBL" id="KAF9494823.1"/>
    </source>
</evidence>
<keyword evidence="2" id="KW-1185">Reference proteome</keyword>